<organism evidence="14 15">
    <name type="scientific">Virgisporangium aurantiacum</name>
    <dbReference type="NCBI Taxonomy" id="175570"/>
    <lineage>
        <taxon>Bacteria</taxon>
        <taxon>Bacillati</taxon>
        <taxon>Actinomycetota</taxon>
        <taxon>Actinomycetes</taxon>
        <taxon>Micromonosporales</taxon>
        <taxon>Micromonosporaceae</taxon>
        <taxon>Virgisporangium</taxon>
    </lineage>
</organism>
<dbReference type="AlphaFoldDB" id="A0A8J3Z0A1"/>
<evidence type="ECO:0000256" key="2">
    <source>
        <dbReference type="ARBA" id="ARBA00022448"/>
    </source>
</evidence>
<dbReference type="InterPro" id="IPR036640">
    <property type="entry name" value="ABC1_TM_sf"/>
</dbReference>
<dbReference type="InterPro" id="IPR003439">
    <property type="entry name" value="ABC_transporter-like_ATP-bd"/>
</dbReference>
<proteinExistence type="inferred from homology"/>
<dbReference type="Gene3D" id="1.20.1560.10">
    <property type="entry name" value="ABC transporter type 1, transmembrane domain"/>
    <property type="match status" value="1"/>
</dbReference>
<dbReference type="InterPro" id="IPR039421">
    <property type="entry name" value="Type_1_exporter"/>
</dbReference>
<keyword evidence="9 11" id="KW-0472">Membrane</keyword>
<dbReference type="FunFam" id="3.40.50.300:FF:000221">
    <property type="entry name" value="Multidrug ABC transporter ATP-binding protein"/>
    <property type="match status" value="1"/>
</dbReference>
<evidence type="ECO:0000313" key="15">
    <source>
        <dbReference type="Proteomes" id="UP000612585"/>
    </source>
</evidence>
<name>A0A8J3Z0A1_9ACTN</name>
<feature type="domain" description="ABC transmembrane type-1" evidence="13">
    <location>
        <begin position="31"/>
        <end position="316"/>
    </location>
</feature>
<dbReference type="InterPro" id="IPR027417">
    <property type="entry name" value="P-loop_NTPase"/>
</dbReference>
<sequence length="611" mass="64945">MTPGESGVSWPRAVSSALALCLSAAPVALCGVIALSLAVAVLPVATAWLVKHLLDHLTGTVPSWQEVSALAGGLVVAGLLSAVEPHASRYAQAELGRRSSLAAQDRLYRAVNRISGLAPFESPAFLDRLRMAEQAGLATPGQLTMAALTLLRNCVTCIGFVASIMVISAPLTAIVLFAAGPAFLGELRLARARVGALVTTTGMQRREWFYASLLGDPQAAKEVRLFGIGDHLRTRMLGERAAINVLQRRLDRRTVAVQGGLGLLSATVAGLALGWAIWLTTSGGMTIGELSMVLAALAAVRGSLDSLAFGVAACVQHVTIFRHYQGVVGASGDRPGAKASAGTGAGHAVPGLRRGIELRDVWFRYSEDHPWALRGVTLTIPYGASVGIVGANGAGKSTLVKLLCRFYDPTRGSILWDGVDLRDLPVADLRQRISAIFQDFMRYDMTAAENIALGDMTADKATIEWAAELAGVHGVLTELPQGYDSLLGRSFGTDDGVNLSGGQWQRVAVARALVRERRDLIILDEPTSGLDAAAEHEIHAGLRRHRGDRTSLLVSHRLGTIRTADIVVVLDDGQIVERGDHDWLMAADGAYARLFRMQAEGYLPTATVDAR</sequence>
<evidence type="ECO:0000256" key="6">
    <source>
        <dbReference type="ARBA" id="ARBA00022741"/>
    </source>
</evidence>
<dbReference type="PROSITE" id="PS50893">
    <property type="entry name" value="ABC_TRANSPORTER_2"/>
    <property type="match status" value="1"/>
</dbReference>
<evidence type="ECO:0000256" key="4">
    <source>
        <dbReference type="ARBA" id="ARBA00022519"/>
    </source>
</evidence>
<dbReference type="InterPro" id="IPR003593">
    <property type="entry name" value="AAA+_ATPase"/>
</dbReference>
<keyword evidence="4" id="KW-0997">Cell inner membrane</keyword>
<dbReference type="PANTHER" id="PTHR43394:SF1">
    <property type="entry name" value="ATP-BINDING CASSETTE SUB-FAMILY B MEMBER 10, MITOCHONDRIAL"/>
    <property type="match status" value="1"/>
</dbReference>
<evidence type="ECO:0000256" key="11">
    <source>
        <dbReference type="SAM" id="Phobius"/>
    </source>
</evidence>
<comment type="similarity">
    <text evidence="10">Belongs to the ABC transporter superfamily. Siderophore-Fe(3+) uptake transporter (SIUT) (TC 3.A.1.21) family.</text>
</comment>
<dbReference type="PROSITE" id="PS50929">
    <property type="entry name" value="ABC_TM1F"/>
    <property type="match status" value="1"/>
</dbReference>
<reference evidence="14" key="1">
    <citation type="submission" date="2021-01" db="EMBL/GenBank/DDBJ databases">
        <title>Whole genome shotgun sequence of Virgisporangium aurantiacum NBRC 16421.</title>
        <authorList>
            <person name="Komaki H."/>
            <person name="Tamura T."/>
        </authorList>
    </citation>
    <scope>NUCLEOTIDE SEQUENCE</scope>
    <source>
        <strain evidence="14">NBRC 16421</strain>
    </source>
</reference>
<evidence type="ECO:0000259" key="12">
    <source>
        <dbReference type="PROSITE" id="PS50893"/>
    </source>
</evidence>
<evidence type="ECO:0000256" key="7">
    <source>
        <dbReference type="ARBA" id="ARBA00022840"/>
    </source>
</evidence>
<keyword evidence="2" id="KW-0813">Transport</keyword>
<keyword evidence="5 11" id="KW-0812">Transmembrane</keyword>
<dbReference type="RefSeq" id="WP_203988715.1">
    <property type="nucleotide sequence ID" value="NZ_BOPG01000010.1"/>
</dbReference>
<dbReference type="InterPro" id="IPR011527">
    <property type="entry name" value="ABC1_TM_dom"/>
</dbReference>
<dbReference type="SMART" id="SM00382">
    <property type="entry name" value="AAA"/>
    <property type="match status" value="1"/>
</dbReference>
<feature type="transmembrane region" description="Helical" evidence="11">
    <location>
        <begin position="158"/>
        <end position="184"/>
    </location>
</feature>
<dbReference type="Gene3D" id="3.40.50.300">
    <property type="entry name" value="P-loop containing nucleotide triphosphate hydrolases"/>
    <property type="match status" value="1"/>
</dbReference>
<keyword evidence="6" id="KW-0547">Nucleotide-binding</keyword>
<dbReference type="GO" id="GO:0005886">
    <property type="term" value="C:plasma membrane"/>
    <property type="evidence" value="ECO:0007669"/>
    <property type="project" value="UniProtKB-SubCell"/>
</dbReference>
<dbReference type="EMBL" id="BOPG01000010">
    <property type="protein sequence ID" value="GIJ54062.1"/>
    <property type="molecule type" value="Genomic_DNA"/>
</dbReference>
<protein>
    <submittedName>
        <fullName evidence="14">Multidrug ABC transporter permease</fullName>
    </submittedName>
</protein>
<dbReference type="PROSITE" id="PS00211">
    <property type="entry name" value="ABC_TRANSPORTER_1"/>
    <property type="match status" value="1"/>
</dbReference>
<dbReference type="GO" id="GO:0005524">
    <property type="term" value="F:ATP binding"/>
    <property type="evidence" value="ECO:0007669"/>
    <property type="project" value="UniProtKB-KW"/>
</dbReference>
<keyword evidence="8 11" id="KW-1133">Transmembrane helix</keyword>
<evidence type="ECO:0000256" key="9">
    <source>
        <dbReference type="ARBA" id="ARBA00023136"/>
    </source>
</evidence>
<gene>
    <name evidence="14" type="ORF">Vau01_015780</name>
</gene>
<dbReference type="GO" id="GO:0015421">
    <property type="term" value="F:ABC-type oligopeptide transporter activity"/>
    <property type="evidence" value="ECO:0007669"/>
    <property type="project" value="TreeGrafter"/>
</dbReference>
<comment type="subcellular location">
    <subcellularLocation>
        <location evidence="1">Cell inner membrane</location>
        <topology evidence="1">Multi-pass membrane protein</topology>
    </subcellularLocation>
</comment>
<keyword evidence="7" id="KW-0067">ATP-binding</keyword>
<evidence type="ECO:0000256" key="10">
    <source>
        <dbReference type="ARBA" id="ARBA00023455"/>
    </source>
</evidence>
<evidence type="ECO:0000259" key="13">
    <source>
        <dbReference type="PROSITE" id="PS50929"/>
    </source>
</evidence>
<evidence type="ECO:0000256" key="8">
    <source>
        <dbReference type="ARBA" id="ARBA00022989"/>
    </source>
</evidence>
<evidence type="ECO:0000256" key="5">
    <source>
        <dbReference type="ARBA" id="ARBA00022692"/>
    </source>
</evidence>
<dbReference type="GO" id="GO:0016887">
    <property type="term" value="F:ATP hydrolysis activity"/>
    <property type="evidence" value="ECO:0007669"/>
    <property type="project" value="InterPro"/>
</dbReference>
<accession>A0A8J3Z0A1</accession>
<dbReference type="InterPro" id="IPR017871">
    <property type="entry name" value="ABC_transporter-like_CS"/>
</dbReference>
<dbReference type="PANTHER" id="PTHR43394">
    <property type="entry name" value="ATP-DEPENDENT PERMEASE MDL1, MITOCHONDRIAL"/>
    <property type="match status" value="1"/>
</dbReference>
<evidence type="ECO:0000256" key="3">
    <source>
        <dbReference type="ARBA" id="ARBA00022475"/>
    </source>
</evidence>
<evidence type="ECO:0000313" key="14">
    <source>
        <dbReference type="EMBL" id="GIJ54062.1"/>
    </source>
</evidence>
<dbReference type="SUPFAM" id="SSF90123">
    <property type="entry name" value="ABC transporter transmembrane region"/>
    <property type="match status" value="1"/>
</dbReference>
<dbReference type="Pfam" id="PF00005">
    <property type="entry name" value="ABC_tran"/>
    <property type="match status" value="1"/>
</dbReference>
<feature type="domain" description="ABC transporter" evidence="12">
    <location>
        <begin position="356"/>
        <end position="597"/>
    </location>
</feature>
<evidence type="ECO:0000256" key="1">
    <source>
        <dbReference type="ARBA" id="ARBA00004429"/>
    </source>
</evidence>
<keyword evidence="3" id="KW-1003">Cell membrane</keyword>
<dbReference type="Proteomes" id="UP000612585">
    <property type="component" value="Unassembled WGS sequence"/>
</dbReference>
<keyword evidence="15" id="KW-1185">Reference proteome</keyword>
<comment type="caution">
    <text evidence="14">The sequence shown here is derived from an EMBL/GenBank/DDBJ whole genome shotgun (WGS) entry which is preliminary data.</text>
</comment>
<dbReference type="SUPFAM" id="SSF52540">
    <property type="entry name" value="P-loop containing nucleoside triphosphate hydrolases"/>
    <property type="match status" value="1"/>
</dbReference>